<keyword evidence="1" id="KW-1133">Transmembrane helix</keyword>
<feature type="transmembrane region" description="Helical" evidence="1">
    <location>
        <begin position="76"/>
        <end position="99"/>
    </location>
</feature>
<organism evidence="2 3">
    <name type="scientific">Bionectria ochroleuca</name>
    <name type="common">Gliocladium roseum</name>
    <dbReference type="NCBI Taxonomy" id="29856"/>
    <lineage>
        <taxon>Eukaryota</taxon>
        <taxon>Fungi</taxon>
        <taxon>Dikarya</taxon>
        <taxon>Ascomycota</taxon>
        <taxon>Pezizomycotina</taxon>
        <taxon>Sordariomycetes</taxon>
        <taxon>Hypocreomycetidae</taxon>
        <taxon>Hypocreales</taxon>
        <taxon>Bionectriaceae</taxon>
        <taxon>Clonostachys</taxon>
    </lineage>
</organism>
<sequence>MLNEYNHDQALDVLEHLEDFCQQVVEYGHGSRVCFSSNHCPYIHIRNDLVVMLEDQGGHIGDWDVTYIVIYRRLEILALTTFIVKSFTWWLGFLCLVLFKGKCKVFFDKLGNMFRDIKLGTGMDRWELRLYLQWILFAKRSLT</sequence>
<evidence type="ECO:0000313" key="3">
    <source>
        <dbReference type="Proteomes" id="UP000766486"/>
    </source>
</evidence>
<protein>
    <submittedName>
        <fullName evidence="2">Uncharacterized protein</fullName>
    </submittedName>
</protein>
<proteinExistence type="predicted"/>
<keyword evidence="1" id="KW-0812">Transmembrane</keyword>
<comment type="caution">
    <text evidence="2">The sequence shown here is derived from an EMBL/GenBank/DDBJ whole genome shotgun (WGS) entry which is preliminary data.</text>
</comment>
<dbReference type="Proteomes" id="UP000766486">
    <property type="component" value="Unassembled WGS sequence"/>
</dbReference>
<evidence type="ECO:0000313" key="2">
    <source>
        <dbReference type="EMBL" id="VUC29786.1"/>
    </source>
</evidence>
<keyword evidence="1" id="KW-0472">Membrane</keyword>
<evidence type="ECO:0000256" key="1">
    <source>
        <dbReference type="SAM" id="Phobius"/>
    </source>
</evidence>
<keyword evidence="3" id="KW-1185">Reference proteome</keyword>
<reference evidence="2 3" key="1">
    <citation type="submission" date="2019-06" db="EMBL/GenBank/DDBJ databases">
        <authorList>
            <person name="Broberg M."/>
        </authorList>
    </citation>
    <scope>NUCLEOTIDE SEQUENCE [LARGE SCALE GENOMIC DNA]</scope>
</reference>
<gene>
    <name evidence="2" type="ORF">CLO192961_LOCUS266506</name>
</gene>
<name>A0ABY6UHQ4_BIOOC</name>
<accession>A0ABY6UHQ4</accession>
<dbReference type="EMBL" id="CABFNS010000809">
    <property type="protein sequence ID" value="VUC29786.1"/>
    <property type="molecule type" value="Genomic_DNA"/>
</dbReference>